<dbReference type="Pfam" id="PF20253">
    <property type="entry name" value="DUF6604"/>
    <property type="match status" value="1"/>
</dbReference>
<comment type="caution">
    <text evidence="2">The sequence shown here is derived from an EMBL/GenBank/DDBJ whole genome shotgun (WGS) entry which is preliminary data.</text>
</comment>
<dbReference type="AlphaFoldDB" id="A0A4Q4NQY4"/>
<dbReference type="PANTHER" id="PTHR38795:SF1">
    <property type="entry name" value="DUF6604 DOMAIN-CONTAINING PROTEIN"/>
    <property type="match status" value="1"/>
</dbReference>
<dbReference type="Proteomes" id="UP000291422">
    <property type="component" value="Unassembled WGS sequence"/>
</dbReference>
<name>A0A4Q4NQY4_ALTAL</name>
<dbReference type="VEuPathDB" id="FungiDB:CC77DRAFT_1093177"/>
<organism evidence="2 3">
    <name type="scientific">Alternaria alternata</name>
    <name type="common">Alternaria rot fungus</name>
    <name type="synonym">Torula alternata</name>
    <dbReference type="NCBI Taxonomy" id="5599"/>
    <lineage>
        <taxon>Eukaryota</taxon>
        <taxon>Fungi</taxon>
        <taxon>Dikarya</taxon>
        <taxon>Ascomycota</taxon>
        <taxon>Pezizomycotina</taxon>
        <taxon>Dothideomycetes</taxon>
        <taxon>Pleosporomycetidae</taxon>
        <taxon>Pleosporales</taxon>
        <taxon>Pleosporineae</taxon>
        <taxon>Pleosporaceae</taxon>
        <taxon>Alternaria</taxon>
        <taxon>Alternaria sect. Alternaria</taxon>
        <taxon>Alternaria alternata complex</taxon>
    </lineage>
</organism>
<protein>
    <recommendedName>
        <fullName evidence="1">DUF6604 domain-containing protein</fullName>
    </recommendedName>
</protein>
<proteinExistence type="predicted"/>
<evidence type="ECO:0000259" key="1">
    <source>
        <dbReference type="Pfam" id="PF20253"/>
    </source>
</evidence>
<evidence type="ECO:0000313" key="2">
    <source>
        <dbReference type="EMBL" id="RYN80828.1"/>
    </source>
</evidence>
<reference evidence="3" key="1">
    <citation type="journal article" date="2019" name="bioRxiv">
        <title>Genomics, evolutionary history and diagnostics of the Alternaria alternata species group including apple and Asian pear pathotypes.</title>
        <authorList>
            <person name="Armitage A.D."/>
            <person name="Cockerton H.M."/>
            <person name="Sreenivasaprasad S."/>
            <person name="Woodhall J.W."/>
            <person name="Lane C.R."/>
            <person name="Harrison R.J."/>
            <person name="Clarkson J.P."/>
        </authorList>
    </citation>
    <scope>NUCLEOTIDE SEQUENCE [LARGE SCALE GENOMIC DNA]</scope>
    <source>
        <strain evidence="3">FERA 1177</strain>
    </source>
</reference>
<dbReference type="InterPro" id="IPR046539">
    <property type="entry name" value="DUF6604"/>
</dbReference>
<dbReference type="EMBL" id="PDXD01000003">
    <property type="protein sequence ID" value="RYN80828.1"/>
    <property type="molecule type" value="Genomic_DNA"/>
</dbReference>
<evidence type="ECO:0000313" key="3">
    <source>
        <dbReference type="Proteomes" id="UP000291422"/>
    </source>
</evidence>
<accession>A0A4Q4NQY4</accession>
<feature type="domain" description="DUF6604" evidence="1">
    <location>
        <begin position="2"/>
        <end position="141"/>
    </location>
</feature>
<dbReference type="PANTHER" id="PTHR38795">
    <property type="entry name" value="DUF6604 DOMAIN-CONTAINING PROTEIN"/>
    <property type="match status" value="1"/>
</dbReference>
<gene>
    <name evidence="2" type="ORF">AA0117_g2820</name>
</gene>
<sequence length="339" mass="38125">MTVLEKVRESLKPLTKSNALDLTSIKSATPRAGGDRARQSELGKLFEVLDVYEPSAAFPAAPDVVPSPEPVELEYTVEEPTDSIIEAFMAMTMLMNDLSRLRAEIADLWARHHTGELDLATVSVATNAAIELAHSMEDEVYPLMKFLVETVPFHELCAFINSRNALLVFFANFQPPIMSYNGKWGLFDENARQPPQTNREKYARDKSTSQEVLQDLPLLFNRPGFIEDQFAHAFAAARTSYNKANSTQQPPIWTSFAFQIHLDILYSTEVGAGWTPMCNEVNTLQRYVDSYPNASSNMKKLMRSVGKIMEADPVALLRQALDLPYTLRLMDPTRAYHLS</sequence>